<organism evidence="2 3">
    <name type="scientific">Solanum commersonii</name>
    <name type="common">Commerson's wild potato</name>
    <name type="synonym">Commerson's nightshade</name>
    <dbReference type="NCBI Taxonomy" id="4109"/>
    <lineage>
        <taxon>Eukaryota</taxon>
        <taxon>Viridiplantae</taxon>
        <taxon>Streptophyta</taxon>
        <taxon>Embryophyta</taxon>
        <taxon>Tracheophyta</taxon>
        <taxon>Spermatophyta</taxon>
        <taxon>Magnoliopsida</taxon>
        <taxon>eudicotyledons</taxon>
        <taxon>Gunneridae</taxon>
        <taxon>Pentapetalae</taxon>
        <taxon>asterids</taxon>
        <taxon>lamiids</taxon>
        <taxon>Solanales</taxon>
        <taxon>Solanaceae</taxon>
        <taxon>Solanoideae</taxon>
        <taxon>Solaneae</taxon>
        <taxon>Solanum</taxon>
    </lineage>
</organism>
<evidence type="ECO:0000259" key="1">
    <source>
        <dbReference type="SMART" id="SM00256"/>
    </source>
</evidence>
<dbReference type="Pfam" id="PF08268">
    <property type="entry name" value="FBA_3"/>
    <property type="match status" value="1"/>
</dbReference>
<proteinExistence type="predicted"/>
<dbReference type="OrthoDB" id="1580541at2759"/>
<feature type="domain" description="F-box" evidence="1">
    <location>
        <begin position="4"/>
        <end position="43"/>
    </location>
</feature>
<reference evidence="2 3" key="1">
    <citation type="submission" date="2020-09" db="EMBL/GenBank/DDBJ databases">
        <title>De no assembly of potato wild relative species, Solanum commersonii.</title>
        <authorList>
            <person name="Cho K."/>
        </authorList>
    </citation>
    <scope>NUCLEOTIDE SEQUENCE [LARGE SCALE GENOMIC DNA]</scope>
    <source>
        <strain evidence="2">LZ3.2</strain>
        <tissue evidence="2">Leaf</tissue>
    </source>
</reference>
<gene>
    <name evidence="2" type="ORF">H5410_035239</name>
</gene>
<evidence type="ECO:0000313" key="3">
    <source>
        <dbReference type="Proteomes" id="UP000824120"/>
    </source>
</evidence>
<dbReference type="PANTHER" id="PTHR31672">
    <property type="entry name" value="BNACNNG10540D PROTEIN"/>
    <property type="match status" value="1"/>
</dbReference>
<dbReference type="InterPro" id="IPR013187">
    <property type="entry name" value="F-box-assoc_dom_typ3"/>
</dbReference>
<dbReference type="Proteomes" id="UP000824120">
    <property type="component" value="Chromosome 7"/>
</dbReference>
<protein>
    <recommendedName>
        <fullName evidence="1">F-box domain-containing protein</fullName>
    </recommendedName>
</protein>
<dbReference type="SUPFAM" id="SSF81383">
    <property type="entry name" value="F-box domain"/>
    <property type="match status" value="1"/>
</dbReference>
<dbReference type="EMBL" id="JACXVP010000007">
    <property type="protein sequence ID" value="KAG5594007.1"/>
    <property type="molecule type" value="Genomic_DNA"/>
</dbReference>
<sequence length="409" mass="47505">MADLADDITRMVLSNLPVKSLLRLKCVSKSWRCWISSPNLQLSNQRRGGAIVRLMSKYTFCKMSSLRPSFGLINQQLTFESLNYTFWERGEIPIESCMILGSCHGLILISLDLNVFLWNPATRFCTKVLQLPDVFKEDDHHFIISYGELCFDSSKNDYKLVMFSYNSLASTEFVLVASLKDKEWKRIQFPHDIRDGITFQGRLHYMIKIKKPYKNDEIDYYEAGREDRFGPRNNITYFDPIYEKFHMFPVPVPNPNPKSLQQDDNIIVGLGVLNECLCMTRLECNDVEILVMKEYGVKDSWTSLFFIRNLEIDPSFGVAHPFSLNENGELALIIDKGRVIVYNSVNNNTRDVLDPEETLSIGAITYVESLISPKEEYSWNDHLHGEPDTIQLLGEQHPHKKKRFRRRYL</sequence>
<evidence type="ECO:0000313" key="2">
    <source>
        <dbReference type="EMBL" id="KAG5594007.1"/>
    </source>
</evidence>
<dbReference type="InterPro" id="IPR001810">
    <property type="entry name" value="F-box_dom"/>
</dbReference>
<comment type="caution">
    <text evidence="2">The sequence shown here is derived from an EMBL/GenBank/DDBJ whole genome shotgun (WGS) entry which is preliminary data.</text>
</comment>
<dbReference type="AlphaFoldDB" id="A0A9J5Y2B5"/>
<dbReference type="PANTHER" id="PTHR31672:SF13">
    <property type="entry name" value="F-BOX PROTEIN CPR30-LIKE"/>
    <property type="match status" value="1"/>
</dbReference>
<dbReference type="SMART" id="SM00256">
    <property type="entry name" value="FBOX"/>
    <property type="match status" value="1"/>
</dbReference>
<dbReference type="InterPro" id="IPR036047">
    <property type="entry name" value="F-box-like_dom_sf"/>
</dbReference>
<accession>A0A9J5Y2B5</accession>
<dbReference type="InterPro" id="IPR050796">
    <property type="entry name" value="SCF_F-box_component"/>
</dbReference>
<name>A0A9J5Y2B5_SOLCO</name>
<dbReference type="Gene3D" id="1.20.1280.50">
    <property type="match status" value="1"/>
</dbReference>
<dbReference type="NCBIfam" id="TIGR01640">
    <property type="entry name" value="F_box_assoc_1"/>
    <property type="match status" value="1"/>
</dbReference>
<dbReference type="Pfam" id="PF00646">
    <property type="entry name" value="F-box"/>
    <property type="match status" value="1"/>
</dbReference>
<dbReference type="InterPro" id="IPR017451">
    <property type="entry name" value="F-box-assoc_interact_dom"/>
</dbReference>
<keyword evidence="3" id="KW-1185">Reference proteome</keyword>